<keyword evidence="6" id="KW-0548">Nucleotidyltransferase</keyword>
<name>A0A6A1V181_9ROSI</name>
<dbReference type="GO" id="GO:0005524">
    <property type="term" value="F:ATP binding"/>
    <property type="evidence" value="ECO:0007669"/>
    <property type="project" value="UniProtKB-KW"/>
</dbReference>
<protein>
    <recommendedName>
        <fullName evidence="2">FAD synthase</fullName>
        <ecNumber evidence="2">2.7.7.2</ecNumber>
    </recommendedName>
</protein>
<dbReference type="GO" id="GO:0009507">
    <property type="term" value="C:chloroplast"/>
    <property type="evidence" value="ECO:0007669"/>
    <property type="project" value="TreeGrafter"/>
</dbReference>
<keyword evidence="9" id="KW-0067">ATP-binding</keyword>
<keyword evidence="7" id="KW-0547">Nucleotide-binding</keyword>
<gene>
    <name evidence="11" type="ORF">CJ030_MR7G000100</name>
</gene>
<dbReference type="GO" id="GO:0009231">
    <property type="term" value="P:riboflavin biosynthetic process"/>
    <property type="evidence" value="ECO:0007669"/>
    <property type="project" value="InterPro"/>
</dbReference>
<keyword evidence="5" id="KW-0808">Transferase</keyword>
<feature type="domain" description="FAD synthetase" evidence="10">
    <location>
        <begin position="64"/>
        <end position="206"/>
    </location>
</feature>
<dbReference type="UniPathway" id="UPA00277">
    <property type="reaction ID" value="UER00407"/>
</dbReference>
<evidence type="ECO:0000256" key="5">
    <source>
        <dbReference type="ARBA" id="ARBA00022679"/>
    </source>
</evidence>
<keyword evidence="12" id="KW-1185">Reference proteome</keyword>
<dbReference type="Pfam" id="PF06574">
    <property type="entry name" value="FAD_syn"/>
    <property type="match status" value="1"/>
</dbReference>
<dbReference type="PANTHER" id="PTHR12714">
    <property type="entry name" value="PROTEIN-S ISOPRENYLCYSTEINE O-METHYLTRANSFERASE"/>
    <property type="match status" value="1"/>
</dbReference>
<dbReference type="Proteomes" id="UP000516437">
    <property type="component" value="Chromosome 7"/>
</dbReference>
<dbReference type="PANTHER" id="PTHR12714:SF20">
    <property type="entry name" value="FAD SYNTHETASE 1, CHLOROPLASTIC-RELATED"/>
    <property type="match status" value="1"/>
</dbReference>
<sequence>MAPESFCSRAHALPGRSLGLLSVTLGIPIDDCDALHHPLLLLVLVMASTPSLLENLQHFLIAAGGIVALGKFDALHIGHRELAIQAAKVGRPFLLSFVGMAEVLGWEPRAPIVAKCDRQRVLSSWTPYCCNMTPAEFQIEFSSVRHLTPKQFVEKLSKELGVRGVVAGYNYRFGYKAAGDALELVRLCAENGMGAYIIESVMDQNQYARKINSGDSKERGQVSSTGVRHALAAGDMKYVSELLGRNHRLILTVKNREALTSNKSRVSVPKSFLLNLAPKEGLYERCSLVGDENQLPCKVVIDKTHIHIEMDEVEIRSIAGNQDLRLLRIEFCDSD</sequence>
<dbReference type="Gene3D" id="3.40.50.620">
    <property type="entry name" value="HUPs"/>
    <property type="match status" value="1"/>
</dbReference>
<evidence type="ECO:0000259" key="10">
    <source>
        <dbReference type="Pfam" id="PF06574"/>
    </source>
</evidence>
<accession>A0A6A1V181</accession>
<evidence type="ECO:0000313" key="11">
    <source>
        <dbReference type="EMBL" id="KAB1206444.1"/>
    </source>
</evidence>
<dbReference type="CDD" id="cd02064">
    <property type="entry name" value="FAD_synthetase_N"/>
    <property type="match status" value="1"/>
</dbReference>
<comment type="pathway">
    <text evidence="1">Cofactor biosynthesis; FAD biosynthesis; FAD from FMN: step 1/1.</text>
</comment>
<organism evidence="11 12">
    <name type="scientific">Morella rubra</name>
    <name type="common">Chinese bayberry</name>
    <dbReference type="NCBI Taxonomy" id="262757"/>
    <lineage>
        <taxon>Eukaryota</taxon>
        <taxon>Viridiplantae</taxon>
        <taxon>Streptophyta</taxon>
        <taxon>Embryophyta</taxon>
        <taxon>Tracheophyta</taxon>
        <taxon>Spermatophyta</taxon>
        <taxon>Magnoliopsida</taxon>
        <taxon>eudicotyledons</taxon>
        <taxon>Gunneridae</taxon>
        <taxon>Pentapetalae</taxon>
        <taxon>rosids</taxon>
        <taxon>fabids</taxon>
        <taxon>Fagales</taxon>
        <taxon>Myricaceae</taxon>
        <taxon>Morella</taxon>
    </lineage>
</organism>
<evidence type="ECO:0000256" key="1">
    <source>
        <dbReference type="ARBA" id="ARBA00004726"/>
    </source>
</evidence>
<evidence type="ECO:0000256" key="9">
    <source>
        <dbReference type="ARBA" id="ARBA00022840"/>
    </source>
</evidence>
<evidence type="ECO:0000256" key="6">
    <source>
        <dbReference type="ARBA" id="ARBA00022695"/>
    </source>
</evidence>
<dbReference type="AlphaFoldDB" id="A0A6A1V181"/>
<evidence type="ECO:0000256" key="4">
    <source>
        <dbReference type="ARBA" id="ARBA00022643"/>
    </source>
</evidence>
<dbReference type="EC" id="2.7.7.2" evidence="2"/>
<dbReference type="InterPro" id="IPR014729">
    <property type="entry name" value="Rossmann-like_a/b/a_fold"/>
</dbReference>
<keyword evidence="8" id="KW-0274">FAD</keyword>
<evidence type="ECO:0000256" key="7">
    <source>
        <dbReference type="ARBA" id="ARBA00022741"/>
    </source>
</evidence>
<evidence type="ECO:0000256" key="8">
    <source>
        <dbReference type="ARBA" id="ARBA00022827"/>
    </source>
</evidence>
<dbReference type="EMBL" id="RXIC02000025">
    <property type="protein sequence ID" value="KAB1206444.1"/>
    <property type="molecule type" value="Genomic_DNA"/>
</dbReference>
<comment type="caution">
    <text evidence="11">The sequence shown here is derived from an EMBL/GenBank/DDBJ whole genome shotgun (WGS) entry which is preliminary data.</text>
</comment>
<evidence type="ECO:0000313" key="12">
    <source>
        <dbReference type="Proteomes" id="UP000516437"/>
    </source>
</evidence>
<reference evidence="11 12" key="1">
    <citation type="journal article" date="2019" name="Plant Biotechnol. J.">
        <title>The red bayberry genome and genetic basis of sex determination.</title>
        <authorList>
            <person name="Jia H.M."/>
            <person name="Jia H.J."/>
            <person name="Cai Q.L."/>
            <person name="Wang Y."/>
            <person name="Zhao H.B."/>
            <person name="Yang W.F."/>
            <person name="Wang G.Y."/>
            <person name="Li Y.H."/>
            <person name="Zhan D.L."/>
            <person name="Shen Y.T."/>
            <person name="Niu Q.F."/>
            <person name="Chang L."/>
            <person name="Qiu J."/>
            <person name="Zhao L."/>
            <person name="Xie H.B."/>
            <person name="Fu W.Y."/>
            <person name="Jin J."/>
            <person name="Li X.W."/>
            <person name="Jiao Y."/>
            <person name="Zhou C.C."/>
            <person name="Tu T."/>
            <person name="Chai C.Y."/>
            <person name="Gao J.L."/>
            <person name="Fan L.J."/>
            <person name="van de Weg E."/>
            <person name="Wang J.Y."/>
            <person name="Gao Z.S."/>
        </authorList>
    </citation>
    <scope>NUCLEOTIDE SEQUENCE [LARGE SCALE GENOMIC DNA]</scope>
    <source>
        <tissue evidence="11">Leaves</tissue>
    </source>
</reference>
<dbReference type="InterPro" id="IPR015864">
    <property type="entry name" value="FAD_synthase"/>
</dbReference>
<keyword evidence="3" id="KW-0285">Flavoprotein</keyword>
<dbReference type="OrthoDB" id="414641at2759"/>
<proteinExistence type="predicted"/>
<dbReference type="SUPFAM" id="SSF52374">
    <property type="entry name" value="Nucleotidylyl transferase"/>
    <property type="match status" value="1"/>
</dbReference>
<evidence type="ECO:0000256" key="3">
    <source>
        <dbReference type="ARBA" id="ARBA00022630"/>
    </source>
</evidence>
<evidence type="ECO:0000256" key="2">
    <source>
        <dbReference type="ARBA" id="ARBA00012393"/>
    </source>
</evidence>
<dbReference type="GO" id="GO:0006747">
    <property type="term" value="P:FAD biosynthetic process"/>
    <property type="evidence" value="ECO:0007669"/>
    <property type="project" value="UniProtKB-UniPathway"/>
</dbReference>
<dbReference type="GO" id="GO:0003919">
    <property type="term" value="F:FMN adenylyltransferase activity"/>
    <property type="evidence" value="ECO:0007669"/>
    <property type="project" value="UniProtKB-EC"/>
</dbReference>
<keyword evidence="4" id="KW-0288">FMN</keyword>